<dbReference type="InterPro" id="IPR011853">
    <property type="entry name" value="TRAP_DctM-Dct_fused"/>
</dbReference>
<reference evidence="3" key="1">
    <citation type="submission" date="2020-02" db="EMBL/GenBank/DDBJ databases">
        <authorList>
            <person name="Meier V. D."/>
        </authorList>
    </citation>
    <scope>NUCLEOTIDE SEQUENCE</scope>
    <source>
        <strain evidence="3">AVDCRST_MAG88</strain>
    </source>
</reference>
<dbReference type="Pfam" id="PF06808">
    <property type="entry name" value="DctM"/>
    <property type="match status" value="2"/>
</dbReference>
<feature type="transmembrane region" description="Helical" evidence="1">
    <location>
        <begin position="435"/>
        <end position="466"/>
    </location>
</feature>
<keyword evidence="1" id="KW-1133">Transmembrane helix</keyword>
<feature type="transmembrane region" description="Helical" evidence="1">
    <location>
        <begin position="185"/>
        <end position="204"/>
    </location>
</feature>
<feature type="transmembrane region" description="Helical" evidence="1">
    <location>
        <begin position="12"/>
        <end position="31"/>
    </location>
</feature>
<dbReference type="PANTHER" id="PTHR43849">
    <property type="entry name" value="BLL3936 PROTEIN"/>
    <property type="match status" value="1"/>
</dbReference>
<evidence type="ECO:0000313" key="3">
    <source>
        <dbReference type="EMBL" id="CAA9580900.1"/>
    </source>
</evidence>
<feature type="domain" description="TRAP C4-dicarboxylate transport system permease DctM subunit" evidence="2">
    <location>
        <begin position="1"/>
        <end position="305"/>
    </location>
</feature>
<feature type="transmembrane region" description="Helical" evidence="1">
    <location>
        <begin position="316"/>
        <end position="340"/>
    </location>
</feature>
<dbReference type="InterPro" id="IPR010656">
    <property type="entry name" value="DctM"/>
</dbReference>
<keyword evidence="1" id="KW-0812">Transmembrane</keyword>
<gene>
    <name evidence="3" type="ORF">AVDCRST_MAG88-3318</name>
</gene>
<accession>A0A6J4VNP8</accession>
<feature type="transmembrane region" description="Helical" evidence="1">
    <location>
        <begin position="111"/>
        <end position="135"/>
    </location>
</feature>
<feature type="transmembrane region" description="Helical" evidence="1">
    <location>
        <begin position="515"/>
        <end position="532"/>
    </location>
</feature>
<feature type="transmembrane region" description="Helical" evidence="1">
    <location>
        <begin position="147"/>
        <end position="173"/>
    </location>
</feature>
<feature type="transmembrane region" description="Helical" evidence="1">
    <location>
        <begin position="393"/>
        <end position="415"/>
    </location>
</feature>
<evidence type="ECO:0000259" key="2">
    <source>
        <dbReference type="Pfam" id="PF06808"/>
    </source>
</evidence>
<dbReference type="PANTHER" id="PTHR43849:SF2">
    <property type="entry name" value="BLL3936 PROTEIN"/>
    <property type="match status" value="1"/>
</dbReference>
<feature type="domain" description="TRAP C4-dicarboxylate transport system permease DctM subunit" evidence="2">
    <location>
        <begin position="374"/>
        <end position="525"/>
    </location>
</feature>
<organism evidence="3">
    <name type="scientific">uncultured Thermomicrobiales bacterium</name>
    <dbReference type="NCBI Taxonomy" id="1645740"/>
    <lineage>
        <taxon>Bacteria</taxon>
        <taxon>Pseudomonadati</taxon>
        <taxon>Thermomicrobiota</taxon>
        <taxon>Thermomicrobia</taxon>
        <taxon>Thermomicrobiales</taxon>
        <taxon>environmental samples</taxon>
    </lineage>
</organism>
<feature type="non-terminal residue" evidence="3">
    <location>
        <position position="1"/>
    </location>
</feature>
<dbReference type="EMBL" id="CADCWM010000796">
    <property type="protein sequence ID" value="CAA9580900.1"/>
    <property type="molecule type" value="Genomic_DNA"/>
</dbReference>
<keyword evidence="1" id="KW-0472">Membrane</keyword>
<dbReference type="AlphaFoldDB" id="A0A6J4VNP8"/>
<protein>
    <submittedName>
        <fullName evidence="3">TRAP-type uncharacterized transport system, fused permease component</fullName>
    </submittedName>
</protein>
<feature type="transmembrane region" description="Helical" evidence="1">
    <location>
        <begin position="52"/>
        <end position="78"/>
    </location>
</feature>
<evidence type="ECO:0000256" key="1">
    <source>
        <dbReference type="SAM" id="Phobius"/>
    </source>
</evidence>
<sequence>LLTLEATRRTTGWALPITAGFFLLYGLYGALIPGTFGHRGYRMDRIVGQNYLTLEGIFGTPLEVAATFIVLFTIYGAVLEYSGAGKFFIDWSFAALGKSGSGTGPGRTVTAAGFLLGTVSGSGVATTVTLGSLAWPMLKRAGYDRNVAGGLLSAAGIGALLSPPTLGAAAFIIAEYLEVSYLRVLIYATIPTALYYLSCLLMIEADSRRMKTRAVDIETPPLWELTAKFGYHFTSLFVIVILLAVGITPFMAVFLSIVAAFALSFLRPETRLTSLRALAAGAVLGLIVLVRDLITLNNAGRFANLGNLSVPELLNFFAPLLGRASFLGMMLTALISAGLVMRRRFQAPRADALDARAAGAAPAGVGTAGHTATAGGAESSRLLQALEAGGKGAISIASTTATAGVIVSIVTLTGLGQKLSGQIVDLANNNLFFTVLFAAVAVWILGLAVPVTASYIIAAVMIVPALERLGVEPAAAHMFIFYYAVLADVSPPTALAPFAAAALTGGNPFRTTMLAWKYCLPAFLVPFMFTLSRDGESILMIGSWTTIVWTFLTACLAIAALAIAFGGWFIRQAALPERVLAGAAGLALLLADPRADAVGFALLVAATVVHLLLGRAKGTPPQPVGAGAD</sequence>
<feature type="transmembrane region" description="Helical" evidence="1">
    <location>
        <begin position="278"/>
        <end position="296"/>
    </location>
</feature>
<feature type="transmembrane region" description="Helical" evidence="1">
    <location>
        <begin position="544"/>
        <end position="570"/>
    </location>
</feature>
<name>A0A6J4VNP8_9BACT</name>
<dbReference type="NCBIfam" id="TIGR02123">
    <property type="entry name" value="TRAP_fused"/>
    <property type="match status" value="1"/>
</dbReference>
<feature type="transmembrane region" description="Helical" evidence="1">
    <location>
        <begin position="478"/>
        <end position="503"/>
    </location>
</feature>
<proteinExistence type="predicted"/>